<dbReference type="InterPro" id="IPR029044">
    <property type="entry name" value="Nucleotide-diphossugar_trans"/>
</dbReference>
<evidence type="ECO:0000256" key="3">
    <source>
        <dbReference type="ARBA" id="ARBA00022679"/>
    </source>
</evidence>
<sequence length="306" mass="34566">MNNRRCASFIQRTQSLNRMAPSSNISLLSIVHGRRSHLNNLLRGIAEQHCPPKEVVVVFMNEAIPDQLTDPGCPFFPIQLNSDDHQLPLAATRNLAASRAQGDLLAFLDVDCIPDPDYLCHLQQAVDRTHGLVMGDVRYLPPDAASGHWSFADLDRKAQAHPRRPAIPDGKDLMTLPYPLFWSLAFGLRASDFARLGGFDEGYVGYGGEDTDFAFNARLTRLPLYACTARAYHQHHPVYSPPYNHLTDIVSNAQRFHAKWKIWPMEGWLKQFQHEGLIRWDLNQLEILKQPADHQIAAARSDALFV</sequence>
<reference evidence="6 7" key="1">
    <citation type="submission" date="2019-04" db="EMBL/GenBank/DDBJ databases">
        <title>Lewinella litorea sp. nov., isolated from a marine sand.</title>
        <authorList>
            <person name="Yoon J.-H."/>
        </authorList>
    </citation>
    <scope>NUCLEOTIDE SEQUENCE [LARGE SCALE GENOMIC DNA]</scope>
    <source>
        <strain evidence="6 7">HSMS-39</strain>
    </source>
</reference>
<dbReference type="AlphaFoldDB" id="A0A4S4NQ65"/>
<dbReference type="SUPFAM" id="SSF53448">
    <property type="entry name" value="Nucleotide-diphospho-sugar transferases"/>
    <property type="match status" value="1"/>
</dbReference>
<dbReference type="Gene3D" id="3.90.550.10">
    <property type="entry name" value="Spore Coat Polysaccharide Biosynthesis Protein SpsA, Chain A"/>
    <property type="match status" value="1"/>
</dbReference>
<dbReference type="PANTHER" id="PTHR43179">
    <property type="entry name" value="RHAMNOSYLTRANSFERASE WBBL"/>
    <property type="match status" value="1"/>
</dbReference>
<dbReference type="EMBL" id="SRSF01000002">
    <property type="protein sequence ID" value="THH40498.1"/>
    <property type="molecule type" value="Genomic_DNA"/>
</dbReference>
<comment type="caution">
    <text evidence="6">The sequence shown here is derived from an EMBL/GenBank/DDBJ whole genome shotgun (WGS) entry which is preliminary data.</text>
</comment>
<dbReference type="GO" id="GO:0016757">
    <property type="term" value="F:glycosyltransferase activity"/>
    <property type="evidence" value="ECO:0007669"/>
    <property type="project" value="UniProtKB-KW"/>
</dbReference>
<dbReference type="Pfam" id="PF00535">
    <property type="entry name" value="Glycos_transf_2"/>
    <property type="match status" value="1"/>
</dbReference>
<evidence type="ECO:0000313" key="6">
    <source>
        <dbReference type="EMBL" id="THH40498.1"/>
    </source>
</evidence>
<evidence type="ECO:0000256" key="2">
    <source>
        <dbReference type="ARBA" id="ARBA00022676"/>
    </source>
</evidence>
<accession>A0A4S4NQ65</accession>
<comment type="similarity">
    <text evidence="1">Belongs to the glycosyltransferase 2 family.</text>
</comment>
<evidence type="ECO:0000259" key="4">
    <source>
        <dbReference type="Pfam" id="PF00535"/>
    </source>
</evidence>
<keyword evidence="2" id="KW-0328">Glycosyltransferase</keyword>
<protein>
    <submittedName>
        <fullName evidence="6">Glycosyltransferase</fullName>
    </submittedName>
</protein>
<evidence type="ECO:0000256" key="1">
    <source>
        <dbReference type="ARBA" id="ARBA00006739"/>
    </source>
</evidence>
<evidence type="ECO:0000259" key="5">
    <source>
        <dbReference type="Pfam" id="PF02709"/>
    </source>
</evidence>
<dbReference type="Pfam" id="PF02709">
    <property type="entry name" value="Glyco_transf_7C"/>
    <property type="match status" value="1"/>
</dbReference>
<name>A0A4S4NQ65_9BACT</name>
<dbReference type="PANTHER" id="PTHR43179:SF12">
    <property type="entry name" value="GALACTOFURANOSYLTRANSFERASE GLFT2"/>
    <property type="match status" value="1"/>
</dbReference>
<proteinExistence type="inferred from homology"/>
<organism evidence="6 7">
    <name type="scientific">Neolewinella litorea</name>
    <dbReference type="NCBI Taxonomy" id="2562452"/>
    <lineage>
        <taxon>Bacteria</taxon>
        <taxon>Pseudomonadati</taxon>
        <taxon>Bacteroidota</taxon>
        <taxon>Saprospiria</taxon>
        <taxon>Saprospirales</taxon>
        <taxon>Lewinellaceae</taxon>
        <taxon>Neolewinella</taxon>
    </lineage>
</organism>
<evidence type="ECO:0000313" key="7">
    <source>
        <dbReference type="Proteomes" id="UP000308528"/>
    </source>
</evidence>
<feature type="domain" description="Galactosyltransferase C-terminal" evidence="5">
    <location>
        <begin position="176"/>
        <end position="217"/>
    </location>
</feature>
<feature type="domain" description="Glycosyltransferase 2-like" evidence="4">
    <location>
        <begin position="31"/>
        <end position="149"/>
    </location>
</feature>
<gene>
    <name evidence="6" type="ORF">E4021_07115</name>
</gene>
<dbReference type="InterPro" id="IPR027791">
    <property type="entry name" value="Galactosyl_T_C"/>
</dbReference>
<keyword evidence="3 6" id="KW-0808">Transferase</keyword>
<dbReference type="OrthoDB" id="9801954at2"/>
<dbReference type="Proteomes" id="UP000308528">
    <property type="component" value="Unassembled WGS sequence"/>
</dbReference>
<keyword evidence="7" id="KW-1185">Reference proteome</keyword>
<dbReference type="InterPro" id="IPR001173">
    <property type="entry name" value="Glyco_trans_2-like"/>
</dbReference>